<dbReference type="Proteomes" id="UP000254869">
    <property type="component" value="Unassembled WGS sequence"/>
</dbReference>
<feature type="transmembrane region" description="Helical" evidence="1">
    <location>
        <begin position="32"/>
        <end position="49"/>
    </location>
</feature>
<reference evidence="2 3" key="1">
    <citation type="submission" date="2018-07" db="EMBL/GenBank/DDBJ databases">
        <title>Genomic Encyclopedia of Type Strains, Phase IV (KMG-IV): sequencing the most valuable type-strain genomes for metagenomic binning, comparative biology and taxonomic classification.</title>
        <authorList>
            <person name="Goeker M."/>
        </authorList>
    </citation>
    <scope>NUCLEOTIDE SEQUENCE [LARGE SCALE GENOMIC DNA]</scope>
    <source>
        <strain evidence="2 3">DSM 44290</strain>
    </source>
</reference>
<dbReference type="AlphaFoldDB" id="A0A370IBP9"/>
<feature type="transmembrane region" description="Helical" evidence="1">
    <location>
        <begin position="93"/>
        <end position="113"/>
    </location>
</feature>
<protein>
    <submittedName>
        <fullName evidence="2">Uncharacterized protein</fullName>
    </submittedName>
</protein>
<organism evidence="2 3">
    <name type="scientific">Nocardia pseudobrasiliensis</name>
    <dbReference type="NCBI Taxonomy" id="45979"/>
    <lineage>
        <taxon>Bacteria</taxon>
        <taxon>Bacillati</taxon>
        <taxon>Actinomycetota</taxon>
        <taxon>Actinomycetes</taxon>
        <taxon>Mycobacteriales</taxon>
        <taxon>Nocardiaceae</taxon>
        <taxon>Nocardia</taxon>
    </lineage>
</organism>
<keyword evidence="1" id="KW-0812">Transmembrane</keyword>
<feature type="transmembrane region" description="Helical" evidence="1">
    <location>
        <begin position="69"/>
        <end position="87"/>
    </location>
</feature>
<comment type="caution">
    <text evidence="2">The sequence shown here is derived from an EMBL/GenBank/DDBJ whole genome shotgun (WGS) entry which is preliminary data.</text>
</comment>
<dbReference type="EMBL" id="QQBC01000002">
    <property type="protein sequence ID" value="RDI68040.1"/>
    <property type="molecule type" value="Genomic_DNA"/>
</dbReference>
<keyword evidence="1" id="KW-0472">Membrane</keyword>
<keyword evidence="3" id="KW-1185">Reference proteome</keyword>
<evidence type="ECO:0000313" key="2">
    <source>
        <dbReference type="EMBL" id="RDI68040.1"/>
    </source>
</evidence>
<accession>A0A370IBP9</accession>
<sequence>MIGAVVVVGLYASALARVVVSHDWGDRTAERLFALTAIVACLWYFVTLMQPPSVSDGPWKRWTNKRIGALIVLAVFLVAGIARQVMTEWGDSTGVYLTQTAAIAGMLFEIVGWTPSRPR</sequence>
<evidence type="ECO:0000256" key="1">
    <source>
        <dbReference type="SAM" id="Phobius"/>
    </source>
</evidence>
<proteinExistence type="predicted"/>
<name>A0A370IBP9_9NOCA</name>
<keyword evidence="1" id="KW-1133">Transmembrane helix</keyword>
<evidence type="ECO:0000313" key="3">
    <source>
        <dbReference type="Proteomes" id="UP000254869"/>
    </source>
</evidence>
<gene>
    <name evidence="2" type="ORF">DFR76_102441</name>
</gene>